<dbReference type="EMBL" id="KT351736">
    <property type="protein sequence ID" value="ALG88728.1"/>
    <property type="molecule type" value="Genomic_DNA"/>
</dbReference>
<geneLocation type="plasmid" evidence="1">
    <name>Drgb5</name>
</geneLocation>
<evidence type="ECO:0000313" key="1">
    <source>
        <dbReference type="EMBL" id="ALG88728.1"/>
    </source>
</evidence>
<organism evidence="1">
    <name type="scientific">Pectobacterium carotovorum</name>
    <name type="common">Erwinia carotovora</name>
    <dbReference type="NCBI Taxonomy" id="554"/>
    <lineage>
        <taxon>Bacteria</taxon>
        <taxon>Pseudomonadati</taxon>
        <taxon>Pseudomonadota</taxon>
        <taxon>Gammaproteobacteria</taxon>
        <taxon>Enterobacterales</taxon>
        <taxon>Pectobacteriaceae</taxon>
        <taxon>Pectobacterium</taxon>
    </lineage>
</organism>
<reference evidence="1" key="1">
    <citation type="journal article" date="2015" name="Environ. Microbiol.">
        <title>Plasmids from the gut microbiome of cabbage root fly larvae encode SaxA that catalyses the conversion of the plant toxin 2-phenylethyl isothiocyanate.</title>
        <authorList>
            <person name="Welte C.U."/>
            <person name="de Graaf R.M."/>
            <person name="van den Bosch T.J."/>
            <person name="Op den Camp H.J."/>
            <person name="van Dam N.M."/>
            <person name="Jetten M.S."/>
        </authorList>
    </citation>
    <scope>NUCLEOTIDE SEQUENCE</scope>
    <source>
        <plasmid evidence="1">Drgb5</plasmid>
    </source>
</reference>
<protein>
    <submittedName>
        <fullName evidence="1">Uncharacterized protein</fullName>
    </submittedName>
</protein>
<keyword evidence="1" id="KW-0614">Plasmid</keyword>
<sequence>MSYCMSSVTFQLRNHEEEFSLGINDLIELVHDSLLSSVFLEGESITMNETESKRLISSVEDSYYSLNR</sequence>
<proteinExistence type="predicted"/>
<gene>
    <name evidence="1" type="ORF">Drgb5_00005</name>
</gene>
<reference evidence="1" key="2">
    <citation type="submission" date="2015-07" db="EMBL/GenBank/DDBJ databases">
        <authorList>
            <person name="Welte C."/>
            <person name="de Graaf R."/>
            <person name="van den Bosch T.J.M."/>
            <person name="Op den Camp H."/>
            <person name="van Dam N."/>
            <person name="Jetten M."/>
        </authorList>
    </citation>
    <scope>NUCLEOTIDE SEQUENCE</scope>
    <source>
        <plasmid evidence="1">Drgb5</plasmid>
    </source>
</reference>
<dbReference type="AlphaFoldDB" id="A0A0N9N0C1"/>
<accession>A0A0N9N0C1</accession>
<name>A0A0N9N0C1_PECCA</name>